<dbReference type="InterPro" id="IPR021358">
    <property type="entry name" value="DUF2977"/>
</dbReference>
<dbReference type="RefSeq" id="WP_001166599.1">
    <property type="nucleotide sequence ID" value="NZ_CM000952.1"/>
</dbReference>
<comment type="caution">
    <text evidence="1">The sequence shown here is derived from an EMBL/GenBank/DDBJ whole genome shotgun (WGS) entry which is preliminary data.</text>
</comment>
<dbReference type="HOGENOM" id="CLU_1947500_0_0_9"/>
<dbReference type="EMBL" id="ACJA02000004">
    <property type="protein sequence ID" value="EFH94629.1"/>
    <property type="molecule type" value="Genomic_DNA"/>
</dbReference>
<evidence type="ECO:0008006" key="2">
    <source>
        <dbReference type="Google" id="ProtNLM"/>
    </source>
</evidence>
<sequence>MQILVNKRNEIISYAIIGGFEEGIDIENLPENFSQVFRPKAFKYSNGEIVFNEDYSEEKDDLHQQIDSEEQNTVASDDILRKMVASMQKQVVQSTKLSMQVNKQNALMAKQLVTLNKKLEEVKGETENA</sequence>
<dbReference type="Proteomes" id="UP000003455">
    <property type="component" value="Chromosome"/>
</dbReference>
<dbReference type="SMR" id="A0A0E1X595"/>
<proteinExistence type="predicted"/>
<evidence type="ECO:0000313" key="1">
    <source>
        <dbReference type="EMBL" id="EFH94629.1"/>
    </source>
</evidence>
<name>A0A0E1X595_STAAU</name>
<accession>A0A0E1X595</accession>
<gene>
    <name evidence="1" type="ORF">HMPREF0769_12250</name>
</gene>
<organism evidence="1">
    <name type="scientific">Staphylococcus aureus subsp. aureus MN8</name>
    <dbReference type="NCBI Taxonomy" id="548470"/>
    <lineage>
        <taxon>Bacteria</taxon>
        <taxon>Bacillati</taxon>
        <taxon>Bacillota</taxon>
        <taxon>Bacilli</taxon>
        <taxon>Bacillales</taxon>
        <taxon>Staphylococcaceae</taxon>
        <taxon>Staphylococcus</taxon>
    </lineage>
</organism>
<dbReference type="AlphaFoldDB" id="A0A0E1X595"/>
<dbReference type="Pfam" id="PF11192">
    <property type="entry name" value="DUF2977"/>
    <property type="match status" value="1"/>
</dbReference>
<reference evidence="1" key="1">
    <citation type="submission" date="2010-05" db="EMBL/GenBank/DDBJ databases">
        <authorList>
            <person name="Muzny D."/>
            <person name="Qin X."/>
            <person name="Buhay C."/>
            <person name="Dugan-Rocha S."/>
            <person name="Ding Y."/>
            <person name="Chen G."/>
            <person name="Hawes A."/>
            <person name="Holder M."/>
            <person name="Jhangiani S."/>
            <person name="Johnson A."/>
            <person name="Khan Z."/>
            <person name="Li Z."/>
            <person name="Liu W."/>
            <person name="Liu X."/>
            <person name="Perez L."/>
            <person name="Shen H."/>
            <person name="Wang Q."/>
            <person name="Watt J."/>
            <person name="Xi L."/>
            <person name="Xin Y."/>
            <person name="Zhou J."/>
            <person name="Deng J."/>
            <person name="Jiang H."/>
            <person name="Liu Y."/>
            <person name="Qu J."/>
            <person name="Song X.-Z."/>
            <person name="Zhang L."/>
            <person name="Villasana D."/>
            <person name="Johnson A."/>
            <person name="Liu J."/>
            <person name="Liyanage D."/>
            <person name="Lorensuhewa L."/>
            <person name="Robinson T."/>
            <person name="Song A."/>
            <person name="Song B.-B."/>
            <person name="Dinh H."/>
            <person name="Thornton R."/>
            <person name="Coyle M."/>
            <person name="Francisco L."/>
            <person name="Jackson L."/>
            <person name="Javaid M."/>
            <person name="Korchina V."/>
            <person name="Kovar C."/>
            <person name="Mata R."/>
            <person name="Mathew T."/>
            <person name="Ngo R."/>
            <person name="Nguyen L."/>
            <person name="Nguyen N."/>
            <person name="Okwuonu G."/>
            <person name="Ongeri F."/>
            <person name="Pham C."/>
            <person name="Simmons D."/>
            <person name="Wilczek-Boney K."/>
            <person name="Hale W."/>
            <person name="Jakkamsetti A."/>
            <person name="Pham P."/>
            <person name="Ruth R."/>
            <person name="San Lucas F."/>
            <person name="Warren J."/>
            <person name="Zhang J."/>
            <person name="Zhao Z."/>
            <person name="Zhou C."/>
            <person name="Zhu D."/>
            <person name="Lee S."/>
            <person name="Bess C."/>
            <person name="Blankenburg K."/>
            <person name="Forbes L."/>
            <person name="Fu Q."/>
            <person name="Gubbala S."/>
            <person name="Hirani K."/>
            <person name="Jayaseelan J.C."/>
            <person name="Lara F."/>
            <person name="Munidasa M."/>
            <person name="Palculict T."/>
            <person name="Patil S."/>
            <person name="Pu L.-L."/>
            <person name="Saada N."/>
            <person name="Tang L."/>
            <person name="Weissenberger G."/>
            <person name="Zhu Y."/>
            <person name="Hemphill L."/>
            <person name="Shang Y."/>
            <person name="Youmans B."/>
            <person name="Ayvaz T."/>
            <person name="Ross M."/>
            <person name="Santibanez J."/>
            <person name="Aqrawi P."/>
            <person name="Gross S."/>
            <person name="Joshi V."/>
            <person name="Fowler G."/>
            <person name="Nazareth L."/>
            <person name="Reid J."/>
            <person name="Worley K."/>
            <person name="Petrosino J."/>
            <person name="Highlander S."/>
            <person name="Gibbs R."/>
        </authorList>
    </citation>
    <scope>NUCLEOTIDE SEQUENCE [LARGE SCALE GENOMIC DNA]</scope>
    <source>
        <strain evidence="1">MN8</strain>
    </source>
</reference>
<protein>
    <recommendedName>
        <fullName evidence="2">DUF2977 domain-containing protein</fullName>
    </recommendedName>
</protein>